<proteinExistence type="predicted"/>
<keyword evidence="1" id="KW-0732">Signal</keyword>
<feature type="signal peptide" evidence="1">
    <location>
        <begin position="1"/>
        <end position="24"/>
    </location>
</feature>
<keyword evidence="3" id="KW-1185">Reference proteome</keyword>
<evidence type="ECO:0000313" key="2">
    <source>
        <dbReference type="EMBL" id="SDW62054.1"/>
    </source>
</evidence>
<reference evidence="2 3" key="1">
    <citation type="submission" date="2016-10" db="EMBL/GenBank/DDBJ databases">
        <authorList>
            <person name="de Groot N.N."/>
        </authorList>
    </citation>
    <scope>NUCLEOTIDE SEQUENCE [LARGE SCALE GENOMIC DNA]</scope>
    <source>
        <strain evidence="2 3">CGMCC 1.7059</strain>
    </source>
</reference>
<accession>A0A1H2V2B9</accession>
<dbReference type="AlphaFoldDB" id="A0A1H2V2B9"/>
<evidence type="ECO:0000313" key="3">
    <source>
        <dbReference type="Proteomes" id="UP000199675"/>
    </source>
</evidence>
<dbReference type="OrthoDB" id="6368372at2"/>
<evidence type="ECO:0000256" key="1">
    <source>
        <dbReference type="SAM" id="SignalP"/>
    </source>
</evidence>
<name>A0A1H2V2B9_9GAMM</name>
<protein>
    <submittedName>
        <fullName evidence="2">Uncharacterized protein</fullName>
    </submittedName>
</protein>
<dbReference type="STRING" id="488533.SAMN04487960_103296"/>
<dbReference type="EMBL" id="FNNE01000003">
    <property type="protein sequence ID" value="SDW62054.1"/>
    <property type="molecule type" value="Genomic_DNA"/>
</dbReference>
<gene>
    <name evidence="2" type="ORF">SAMN04487960_103296</name>
</gene>
<sequence length="186" mass="20115">MKKSGRVSAALVATLLMIPSIGLAQEDARPQPTPEQIAREVQNNSGFIARNALSKAQSLLEYYDDFAPFGLALFPSGQIKYVWAIKPGENIDNINGPLVLNSVRTALASQASNGIILGSAVVYKYQSSDEGADPQINIEIEYFGGFAQVLATHFSKTDEGYEYSEGVFGEFDSIVFAPQTAPEESE</sequence>
<organism evidence="2 3">
    <name type="scientific">Marinobacter mobilis</name>
    <dbReference type="NCBI Taxonomy" id="488533"/>
    <lineage>
        <taxon>Bacteria</taxon>
        <taxon>Pseudomonadati</taxon>
        <taxon>Pseudomonadota</taxon>
        <taxon>Gammaproteobacteria</taxon>
        <taxon>Pseudomonadales</taxon>
        <taxon>Marinobacteraceae</taxon>
        <taxon>Marinobacter</taxon>
    </lineage>
</organism>
<dbReference type="RefSeq" id="WP_139173213.1">
    <property type="nucleotide sequence ID" value="NZ_FNNE01000003.1"/>
</dbReference>
<feature type="chain" id="PRO_5011547067" evidence="1">
    <location>
        <begin position="25"/>
        <end position="186"/>
    </location>
</feature>
<dbReference type="Proteomes" id="UP000199675">
    <property type="component" value="Unassembled WGS sequence"/>
</dbReference>